<organism evidence="2 3">
    <name type="scientific">Bemisia tabaci</name>
    <name type="common">Sweetpotato whitefly</name>
    <name type="synonym">Aleurodes tabaci</name>
    <dbReference type="NCBI Taxonomy" id="7038"/>
    <lineage>
        <taxon>Eukaryota</taxon>
        <taxon>Metazoa</taxon>
        <taxon>Ecdysozoa</taxon>
        <taxon>Arthropoda</taxon>
        <taxon>Hexapoda</taxon>
        <taxon>Insecta</taxon>
        <taxon>Pterygota</taxon>
        <taxon>Neoptera</taxon>
        <taxon>Paraneoptera</taxon>
        <taxon>Hemiptera</taxon>
        <taxon>Sternorrhyncha</taxon>
        <taxon>Aleyrodoidea</taxon>
        <taxon>Aleyrodidae</taxon>
        <taxon>Aleyrodinae</taxon>
        <taxon>Bemisia</taxon>
    </lineage>
</organism>
<evidence type="ECO:0000313" key="3">
    <source>
        <dbReference type="Proteomes" id="UP001152759"/>
    </source>
</evidence>
<reference evidence="2" key="1">
    <citation type="submission" date="2021-12" db="EMBL/GenBank/DDBJ databases">
        <authorList>
            <person name="King R."/>
        </authorList>
    </citation>
    <scope>NUCLEOTIDE SEQUENCE</scope>
</reference>
<accession>A0A9P0AHU3</accession>
<protein>
    <recommendedName>
        <fullName evidence="4">Retrotransposon gag domain-containing protein</fullName>
    </recommendedName>
</protein>
<evidence type="ECO:0008006" key="4">
    <source>
        <dbReference type="Google" id="ProtNLM"/>
    </source>
</evidence>
<gene>
    <name evidence="2" type="ORF">BEMITA_LOCUS10685</name>
</gene>
<name>A0A9P0AHU3_BEMTA</name>
<dbReference type="EMBL" id="OU963867">
    <property type="protein sequence ID" value="CAH0392135.1"/>
    <property type="molecule type" value="Genomic_DNA"/>
</dbReference>
<feature type="region of interest" description="Disordered" evidence="1">
    <location>
        <begin position="233"/>
        <end position="253"/>
    </location>
</feature>
<proteinExistence type="predicted"/>
<dbReference type="AlphaFoldDB" id="A0A9P0AHU3"/>
<evidence type="ECO:0000313" key="2">
    <source>
        <dbReference type="EMBL" id="CAH0392135.1"/>
    </source>
</evidence>
<evidence type="ECO:0000256" key="1">
    <source>
        <dbReference type="SAM" id="MobiDB-lite"/>
    </source>
</evidence>
<sequence length="533" mass="60997">MSFNNLISDTAAQVDFCNSSDHDKAENYEKFGEFLVESELARGKYRDSGVDSLIEFGRPSLEDYNFYGPGHQEFDAFILSFEQARRRYQWSDASSILFLQGHLRDYALEYFIGFMRTLVDEIPRTWVYIRKEFAAKFHPDSPVMKFLNAVQQQNEPLMDFITRKFKLCQDNNLVLYDCEFVHGVNEGLLPEFSGPFRQFCPNFTDSEFGSTVLYFLDNRHIAEQQLLMEVPSLPISPHGESRDQPQAVSKGQNDENSKVIVFVPFVNCMQAGVTSDEENSTSVEETNSYPKSKALFSMTKNQGHVADVTSAHILEAKASKSTPNTISTSVIINTCNVTTTSEKSVRPHSIHLKASFILCGKFNSNSVAREDSKVSPWQRPFEYHRFQLKIKESMILFSKVPHNAKFWNLKFRPQPYLYHLSDNALPPVNRFLLGTHSVSSNAPLVDPQISNFGQSIIRVQFFSSKNSRKINRAKRNVLSAKLLPAFKLNPTLFEGNSPKRKTKSRECHLVRKCKFKKQKKKTFGLIVDSREMT</sequence>
<dbReference type="Proteomes" id="UP001152759">
    <property type="component" value="Chromosome 6"/>
</dbReference>
<keyword evidence="3" id="KW-1185">Reference proteome</keyword>